<name>A0AB38TPM6_BURGA</name>
<dbReference type="RefSeq" id="WP_146128510.1">
    <property type="nucleotide sequence ID" value="NZ_CADEPT010000001.1"/>
</dbReference>
<sequence length="349" mass="36983">MILRPFHKKMVAMQENPVESGILVVLKLELQCARFQAVMHCRRGFCSVQETDLMQQELAVAPSVTGRVAILRAARERGTATHVGAMVIEVAGRRPDDELGAGRGASNGKQHNGKQNDNEVCLGIEAMHARGLRAARVRSADPEWPVPIAMGMQIADLSERNGSCRASRAAHQASPLRAPGILGGLGIVRNTFFLNRPADAAARADETAGRIDAPMMCVAMPVFGAGMSGGAMRGAGSAAIAPDATRQARHAVDAFASAAGGSAAGQQAGAADIRPTRRAARSCRNASRQDERIAARATHLMSVPRVPFARRPAAGARSGADRRQAAYLGVRMPNDFMEARINVLDVVTM</sequence>
<dbReference type="Proteomes" id="UP001059745">
    <property type="component" value="Chromosome 1"/>
</dbReference>
<proteinExistence type="predicted"/>
<dbReference type="AlphaFoldDB" id="A0AB38TPM6"/>
<reference evidence="2" key="1">
    <citation type="submission" date="2022-09" db="EMBL/GenBank/DDBJ databases">
        <title>Genomic of Burkholderia gladioli.</title>
        <authorList>
            <person name="Wu H."/>
        </authorList>
    </citation>
    <scope>NUCLEOTIDE SEQUENCE</scope>
    <source>
        <strain evidence="2">ZN-S4</strain>
    </source>
</reference>
<evidence type="ECO:0000313" key="2">
    <source>
        <dbReference type="EMBL" id="UWX69562.1"/>
    </source>
</evidence>
<gene>
    <name evidence="2" type="ORF">NYZ96_15345</name>
</gene>
<protein>
    <submittedName>
        <fullName evidence="2">Uncharacterized protein</fullName>
    </submittedName>
</protein>
<organism evidence="2 3">
    <name type="scientific">Burkholderia gladioli</name>
    <name type="common">Pseudomonas marginata</name>
    <name type="synonym">Phytomonas marginata</name>
    <dbReference type="NCBI Taxonomy" id="28095"/>
    <lineage>
        <taxon>Bacteria</taxon>
        <taxon>Pseudomonadati</taxon>
        <taxon>Pseudomonadota</taxon>
        <taxon>Betaproteobacteria</taxon>
        <taxon>Burkholderiales</taxon>
        <taxon>Burkholderiaceae</taxon>
        <taxon>Burkholderia</taxon>
    </lineage>
</organism>
<dbReference type="EMBL" id="CP104214">
    <property type="protein sequence ID" value="UWX69562.1"/>
    <property type="molecule type" value="Genomic_DNA"/>
</dbReference>
<feature type="region of interest" description="Disordered" evidence="1">
    <location>
        <begin position="96"/>
        <end position="116"/>
    </location>
</feature>
<evidence type="ECO:0000256" key="1">
    <source>
        <dbReference type="SAM" id="MobiDB-lite"/>
    </source>
</evidence>
<evidence type="ECO:0000313" key="3">
    <source>
        <dbReference type="Proteomes" id="UP001059745"/>
    </source>
</evidence>
<accession>A0AB38TPM6</accession>